<dbReference type="Pfam" id="PF08628">
    <property type="entry name" value="Nexin_C"/>
    <property type="match status" value="1"/>
</dbReference>
<dbReference type="InterPro" id="IPR013937">
    <property type="entry name" value="Sorting_nexin_C"/>
</dbReference>
<protein>
    <recommendedName>
        <fullName evidence="1">Sorting nexin C-terminal domain-containing protein</fullName>
    </recommendedName>
</protein>
<dbReference type="EMBL" id="JAZDUA010000360">
    <property type="protein sequence ID" value="KAK7793796.1"/>
    <property type="molecule type" value="Genomic_DNA"/>
</dbReference>
<dbReference type="AlphaFoldDB" id="A0AAN9VFD0"/>
<reference evidence="2 3" key="1">
    <citation type="submission" date="2024-03" db="EMBL/GenBank/DDBJ databases">
        <title>The genome assembly and annotation of the cricket Gryllus longicercus Weissman &amp; Gray.</title>
        <authorList>
            <person name="Szrajer S."/>
            <person name="Gray D."/>
            <person name="Ylla G."/>
        </authorList>
    </citation>
    <scope>NUCLEOTIDE SEQUENCE [LARGE SCALE GENOMIC DNA]</scope>
    <source>
        <strain evidence="2">DAG 2021-001</strain>
        <tissue evidence="2">Whole body minus gut</tissue>
    </source>
</reference>
<dbReference type="Proteomes" id="UP001378592">
    <property type="component" value="Unassembled WGS sequence"/>
</dbReference>
<name>A0AAN9VFD0_9ORTH</name>
<dbReference type="PANTHER" id="PTHR22775">
    <property type="entry name" value="SORTING NEXIN"/>
    <property type="match status" value="1"/>
</dbReference>
<proteinExistence type="predicted"/>
<evidence type="ECO:0000313" key="3">
    <source>
        <dbReference type="Proteomes" id="UP001378592"/>
    </source>
</evidence>
<keyword evidence="3" id="KW-1185">Reference proteome</keyword>
<evidence type="ECO:0000259" key="1">
    <source>
        <dbReference type="Pfam" id="PF08628"/>
    </source>
</evidence>
<gene>
    <name evidence="2" type="ORF">R5R35_013013</name>
</gene>
<sequence>MWLRKTIITFVQITYNKTISRQVRETVTGLFSEHMVYSYIQFIIKSWWIDGKLKAPPPQRTDEQKVKTRSEARDHFLANIPELLTNIVGQQASRRGATKVFDILQDPLLNKHLFYDLLEVVLHEIFPEM</sequence>
<comment type="caution">
    <text evidence="2">The sequence shown here is derived from an EMBL/GenBank/DDBJ whole genome shotgun (WGS) entry which is preliminary data.</text>
</comment>
<organism evidence="2 3">
    <name type="scientific">Gryllus longicercus</name>
    <dbReference type="NCBI Taxonomy" id="2509291"/>
    <lineage>
        <taxon>Eukaryota</taxon>
        <taxon>Metazoa</taxon>
        <taxon>Ecdysozoa</taxon>
        <taxon>Arthropoda</taxon>
        <taxon>Hexapoda</taxon>
        <taxon>Insecta</taxon>
        <taxon>Pterygota</taxon>
        <taxon>Neoptera</taxon>
        <taxon>Polyneoptera</taxon>
        <taxon>Orthoptera</taxon>
        <taxon>Ensifera</taxon>
        <taxon>Gryllidea</taxon>
        <taxon>Grylloidea</taxon>
        <taxon>Gryllidae</taxon>
        <taxon>Gryllinae</taxon>
        <taxon>Gryllus</taxon>
    </lineage>
</organism>
<dbReference type="PANTHER" id="PTHR22775:SF48">
    <property type="entry name" value="SORTING NEXIN-25"/>
    <property type="match status" value="1"/>
</dbReference>
<evidence type="ECO:0000313" key="2">
    <source>
        <dbReference type="EMBL" id="KAK7793796.1"/>
    </source>
</evidence>
<feature type="domain" description="Sorting nexin C-terminal" evidence="1">
    <location>
        <begin position="2"/>
        <end position="107"/>
    </location>
</feature>
<accession>A0AAN9VFD0</accession>
<dbReference type="GO" id="GO:0035091">
    <property type="term" value="F:phosphatidylinositol binding"/>
    <property type="evidence" value="ECO:0007669"/>
    <property type="project" value="TreeGrafter"/>
</dbReference>